<reference evidence="2" key="1">
    <citation type="submission" date="2021-12" db="EMBL/GenBank/DDBJ databases">
        <title>Comparative genomics, transcriptomics and evolutionary studies reveal genomic signatures of adaptation to plant cell wall in hemibiotrophic fungi.</title>
        <authorList>
            <consortium name="DOE Joint Genome Institute"/>
            <person name="Baroncelli R."/>
            <person name="Diaz J.F."/>
            <person name="Benocci T."/>
            <person name="Peng M."/>
            <person name="Battaglia E."/>
            <person name="Haridas S."/>
            <person name="Andreopoulos W."/>
            <person name="Labutti K."/>
            <person name="Pangilinan J."/>
            <person name="Floch G.L."/>
            <person name="Makela M.R."/>
            <person name="Henrissat B."/>
            <person name="Grigoriev I.V."/>
            <person name="Crouch J.A."/>
            <person name="De Vries R.P."/>
            <person name="Sukno S.A."/>
            <person name="Thon M.R."/>
        </authorList>
    </citation>
    <scope>NUCLEOTIDE SEQUENCE</scope>
    <source>
        <strain evidence="2">CBS 112980</strain>
    </source>
</reference>
<dbReference type="RefSeq" id="XP_060362282.1">
    <property type="nucleotide sequence ID" value="XM_060503075.1"/>
</dbReference>
<keyword evidence="3" id="KW-1185">Reference proteome</keyword>
<comment type="caution">
    <text evidence="2">The sequence shown here is derived from an EMBL/GenBank/DDBJ whole genome shotgun (WGS) entry which is preliminary data.</text>
</comment>
<sequence>MNGETDTIENVSQAHVLIPSVSPLKRGMCVQCVLQRCKSKATQGRAGQKAGSVESFHLLRAPDASLPRSSVVAAKIRGIRSGLARVHDNGVAPHRGPWERRESRQGRRKGLAGQGPRLSRPSRASCHTYRYPKSIEIQSWAFSVLTRFFLQPESRYITLLYTN</sequence>
<dbReference type="Proteomes" id="UP001244207">
    <property type="component" value="Unassembled WGS sequence"/>
</dbReference>
<evidence type="ECO:0000313" key="2">
    <source>
        <dbReference type="EMBL" id="KAK1721486.1"/>
    </source>
</evidence>
<gene>
    <name evidence="2" type="ORF">BDZ83DRAFT_436446</name>
</gene>
<dbReference type="AlphaFoldDB" id="A0AAD8UG25"/>
<accession>A0AAD8UG25</accession>
<organism evidence="2 3">
    <name type="scientific">Glomerella acutata</name>
    <name type="common">Colletotrichum acutatum</name>
    <dbReference type="NCBI Taxonomy" id="27357"/>
    <lineage>
        <taxon>Eukaryota</taxon>
        <taxon>Fungi</taxon>
        <taxon>Dikarya</taxon>
        <taxon>Ascomycota</taxon>
        <taxon>Pezizomycotina</taxon>
        <taxon>Sordariomycetes</taxon>
        <taxon>Hypocreomycetidae</taxon>
        <taxon>Glomerellales</taxon>
        <taxon>Glomerellaceae</taxon>
        <taxon>Colletotrichum</taxon>
        <taxon>Colletotrichum acutatum species complex</taxon>
    </lineage>
</organism>
<feature type="compositionally biased region" description="Basic and acidic residues" evidence="1">
    <location>
        <begin position="96"/>
        <end position="105"/>
    </location>
</feature>
<evidence type="ECO:0000313" key="3">
    <source>
        <dbReference type="Proteomes" id="UP001244207"/>
    </source>
</evidence>
<protein>
    <submittedName>
        <fullName evidence="2">Uncharacterized protein</fullName>
    </submittedName>
</protein>
<name>A0AAD8UG25_GLOAC</name>
<dbReference type="EMBL" id="JAHMHS010000083">
    <property type="protein sequence ID" value="KAK1721486.1"/>
    <property type="molecule type" value="Genomic_DNA"/>
</dbReference>
<proteinExistence type="predicted"/>
<dbReference type="GeneID" id="85386974"/>
<evidence type="ECO:0000256" key="1">
    <source>
        <dbReference type="SAM" id="MobiDB-lite"/>
    </source>
</evidence>
<feature type="region of interest" description="Disordered" evidence="1">
    <location>
        <begin position="87"/>
        <end position="124"/>
    </location>
</feature>